<accession>A0A2M7RJ11</accession>
<comment type="caution">
    <text evidence="2">The sequence shown here is derived from an EMBL/GenBank/DDBJ whole genome shotgun (WGS) entry which is preliminary data.</text>
</comment>
<proteinExistence type="predicted"/>
<gene>
    <name evidence="2" type="ORF">COY66_03075</name>
</gene>
<organism evidence="2 3">
    <name type="scientific">Candidatus Kerfeldbacteria bacterium CG_4_10_14_0_8_um_filter_42_10</name>
    <dbReference type="NCBI Taxonomy" id="2014248"/>
    <lineage>
        <taxon>Bacteria</taxon>
        <taxon>Candidatus Kerfeldiibacteriota</taxon>
    </lineage>
</organism>
<dbReference type="Gene3D" id="3.30.565.10">
    <property type="entry name" value="Histidine kinase-like ATPase, C-terminal domain"/>
    <property type="match status" value="1"/>
</dbReference>
<dbReference type="Proteomes" id="UP000230779">
    <property type="component" value="Unassembled WGS sequence"/>
</dbReference>
<dbReference type="InterPro" id="IPR036890">
    <property type="entry name" value="HATPase_C_sf"/>
</dbReference>
<dbReference type="Pfam" id="PF13589">
    <property type="entry name" value="HATPase_c_3"/>
    <property type="match status" value="1"/>
</dbReference>
<feature type="compositionally biased region" description="Basic residues" evidence="1">
    <location>
        <begin position="396"/>
        <end position="406"/>
    </location>
</feature>
<feature type="region of interest" description="Disordered" evidence="1">
    <location>
        <begin position="388"/>
        <end position="410"/>
    </location>
</feature>
<sequence>MKKAWTNIFETTPTYLREQARLTCGDNPIFALVELITNSNEAYNKLDSRGIEHRGEILIDIYPRRQVSKYSVVDYALGLDEKDILEKVKKIGGDQSGITREQGGRSFFGRGLKEALINFGAGEIISIKNNIIFQANSKDVELSYRGERNAFPIDRQELGANQNENCTKISLITINKHIQQTPQLDNMKNQLEKYFELRDILQNEKRKIILRYHRQSKIDQVILKFTPISSERKQEKTIKLPEFPEANVIIEIYKSNIDIPESKDKYLSERGFLICSKNAIHAIDDFGFEYHTASSKIFGRVKSDYIDFLMREKRELLFDPSRSGGVIRKHPFIKSLYSEVKKVLAPIFDQTSDEMGKTSEVQDKDTDTNVRKVLQYFNKIAKELLETDDIKTPGPKSKKPTKKKKNLPPPDGFNFMPPYIQATVDIPSTITLKLAQEYGNSKKKLLLNSDNDNIKIIKEREQIWEYNKKGFWVFRSAVIGKNIGDSGIINAEIDKMKTKLIVEIRDKNKAKGLFSDWGIKKGLPPEQRVQYIRGTGEILISADSPSVKPFVDHPKKFKNSETRLLIAELILNSCCGEIARQMILRAKEPILSQDPDAIAEQVQNLLVRITNKHARAVQLMVTKGKLEEHIK</sequence>
<protein>
    <submittedName>
        <fullName evidence="2">Uncharacterized protein</fullName>
    </submittedName>
</protein>
<evidence type="ECO:0000313" key="2">
    <source>
        <dbReference type="EMBL" id="PIY96745.1"/>
    </source>
</evidence>
<name>A0A2M7RJ11_9BACT</name>
<evidence type="ECO:0000313" key="3">
    <source>
        <dbReference type="Proteomes" id="UP000230779"/>
    </source>
</evidence>
<reference evidence="2 3" key="1">
    <citation type="submission" date="2017-09" db="EMBL/GenBank/DDBJ databases">
        <title>Depth-based differentiation of microbial function through sediment-hosted aquifers and enrichment of novel symbionts in the deep terrestrial subsurface.</title>
        <authorList>
            <person name="Probst A.J."/>
            <person name="Ladd B."/>
            <person name="Jarett J.K."/>
            <person name="Geller-Mcgrath D.E."/>
            <person name="Sieber C.M."/>
            <person name="Emerson J.B."/>
            <person name="Anantharaman K."/>
            <person name="Thomas B.C."/>
            <person name="Malmstrom R."/>
            <person name="Stieglmeier M."/>
            <person name="Klingl A."/>
            <person name="Woyke T."/>
            <person name="Ryan C.M."/>
            <person name="Banfield J.F."/>
        </authorList>
    </citation>
    <scope>NUCLEOTIDE SEQUENCE [LARGE SCALE GENOMIC DNA]</scope>
    <source>
        <strain evidence="2">CG_4_10_14_0_8_um_filter_42_10</strain>
    </source>
</reference>
<dbReference type="EMBL" id="PFMD01000029">
    <property type="protein sequence ID" value="PIY96745.1"/>
    <property type="molecule type" value="Genomic_DNA"/>
</dbReference>
<dbReference type="AlphaFoldDB" id="A0A2M7RJ11"/>
<evidence type="ECO:0000256" key="1">
    <source>
        <dbReference type="SAM" id="MobiDB-lite"/>
    </source>
</evidence>
<dbReference type="SUPFAM" id="SSF55874">
    <property type="entry name" value="ATPase domain of HSP90 chaperone/DNA topoisomerase II/histidine kinase"/>
    <property type="match status" value="1"/>
</dbReference>